<dbReference type="PANTHER" id="PTHR11558">
    <property type="entry name" value="SPERMIDINE/SPERMINE SYNTHASE"/>
    <property type="match status" value="1"/>
</dbReference>
<organism evidence="1 2">
    <name type="scientific">Planoprotostelium fungivorum</name>
    <dbReference type="NCBI Taxonomy" id="1890364"/>
    <lineage>
        <taxon>Eukaryota</taxon>
        <taxon>Amoebozoa</taxon>
        <taxon>Evosea</taxon>
        <taxon>Variosea</taxon>
        <taxon>Cavosteliida</taxon>
        <taxon>Cavosteliaceae</taxon>
        <taxon>Planoprotostelium</taxon>
    </lineage>
</organism>
<dbReference type="PANTHER" id="PTHR11558:SF11">
    <property type="entry name" value="SPERMIDINE SYNTHASE"/>
    <property type="match status" value="1"/>
</dbReference>
<sequence>MRLVSSRPCFRQLSNFYADRCVHREPSSFSKSIIVTDGERKGAPHRFLTFGDAPPHSSVQGRVRLRNKSRPFDHSARCDYVNTMLGSSLCYTSILNHLSIDSLFQSDLKIASFGLGSGSIPDFFHRFTKASVEVVEIDPAVARVSETYFGFETSDRIRLHVRDANDWTLDNANRRDMDIIFVDIYNHEGLAMDALNQQMISTLPSLLSTDGIIISNVFSDIKNHNVVNQLLQKHLQHTHTLSVGTTHNVILTSFGCNESWTENNLDERGAVEKMKTETVTKQKLMRAAEAIAARGCIDFDIERVMQEALEDEFSFREE</sequence>
<reference evidence="1 2" key="1">
    <citation type="journal article" date="2018" name="Genome Biol. Evol.">
        <title>Multiple Roots of Fruiting Body Formation in Amoebozoa.</title>
        <authorList>
            <person name="Hillmann F."/>
            <person name="Forbes G."/>
            <person name="Novohradska S."/>
            <person name="Ferling I."/>
            <person name="Riege K."/>
            <person name="Groth M."/>
            <person name="Westermann M."/>
            <person name="Marz M."/>
            <person name="Spaller T."/>
            <person name="Winckler T."/>
            <person name="Schaap P."/>
            <person name="Glockner G."/>
        </authorList>
    </citation>
    <scope>NUCLEOTIDE SEQUENCE [LARGE SCALE GENOMIC DNA]</scope>
    <source>
        <strain evidence="1 2">Jena</strain>
    </source>
</reference>
<keyword evidence="2" id="KW-1185">Reference proteome</keyword>
<dbReference type="SUPFAM" id="SSF53335">
    <property type="entry name" value="S-adenosyl-L-methionine-dependent methyltransferases"/>
    <property type="match status" value="1"/>
</dbReference>
<dbReference type="EMBL" id="MDYQ01000123">
    <property type="protein sequence ID" value="PRP81481.1"/>
    <property type="molecule type" value="Genomic_DNA"/>
</dbReference>
<dbReference type="InParanoid" id="A0A2P6NC00"/>
<accession>A0A2P6NC00</accession>
<dbReference type="AlphaFoldDB" id="A0A2P6NC00"/>
<name>A0A2P6NC00_9EUKA</name>
<dbReference type="Proteomes" id="UP000241769">
    <property type="component" value="Unassembled WGS sequence"/>
</dbReference>
<comment type="caution">
    <text evidence="1">The sequence shown here is derived from an EMBL/GenBank/DDBJ whole genome shotgun (WGS) entry which is preliminary data.</text>
</comment>
<dbReference type="GO" id="GO:0004766">
    <property type="term" value="F:spermidine synthase activity"/>
    <property type="evidence" value="ECO:0007669"/>
    <property type="project" value="TreeGrafter"/>
</dbReference>
<dbReference type="InterPro" id="IPR001045">
    <property type="entry name" value="Spermi_synthase"/>
</dbReference>
<dbReference type="GO" id="GO:0005829">
    <property type="term" value="C:cytosol"/>
    <property type="evidence" value="ECO:0007669"/>
    <property type="project" value="TreeGrafter"/>
</dbReference>
<evidence type="ECO:0000313" key="1">
    <source>
        <dbReference type="EMBL" id="PRP81481.1"/>
    </source>
</evidence>
<dbReference type="InterPro" id="IPR029063">
    <property type="entry name" value="SAM-dependent_MTases_sf"/>
</dbReference>
<dbReference type="Pfam" id="PF01564">
    <property type="entry name" value="Spermine_synth"/>
    <property type="match status" value="1"/>
</dbReference>
<evidence type="ECO:0000313" key="2">
    <source>
        <dbReference type="Proteomes" id="UP000241769"/>
    </source>
</evidence>
<proteinExistence type="predicted"/>
<gene>
    <name evidence="1" type="ORF">PROFUN_10921</name>
</gene>
<protein>
    <submittedName>
        <fullName evidence="1">Spermine/spermidine synthase superfamily protein</fullName>
    </submittedName>
</protein>
<dbReference type="NCBIfam" id="NF037959">
    <property type="entry name" value="MFS_SpdSyn"/>
    <property type="match status" value="1"/>
</dbReference>
<dbReference type="GO" id="GO:0008295">
    <property type="term" value="P:spermidine biosynthetic process"/>
    <property type="evidence" value="ECO:0007669"/>
    <property type="project" value="TreeGrafter"/>
</dbReference>
<dbReference type="Gene3D" id="3.40.50.150">
    <property type="entry name" value="Vaccinia Virus protein VP39"/>
    <property type="match status" value="1"/>
</dbReference>